<dbReference type="EMBL" id="JH823239">
    <property type="protein sequence ID" value="EKC18097.1"/>
    <property type="molecule type" value="Genomic_DNA"/>
</dbReference>
<protein>
    <submittedName>
        <fullName evidence="1">Uncharacterized protein</fullName>
    </submittedName>
</protein>
<reference evidence="1" key="1">
    <citation type="journal article" date="2012" name="Nature">
        <title>The oyster genome reveals stress adaptation and complexity of shell formation.</title>
        <authorList>
            <person name="Zhang G."/>
            <person name="Fang X."/>
            <person name="Guo X."/>
            <person name="Li L."/>
            <person name="Luo R."/>
            <person name="Xu F."/>
            <person name="Yang P."/>
            <person name="Zhang L."/>
            <person name="Wang X."/>
            <person name="Qi H."/>
            <person name="Xiong Z."/>
            <person name="Que H."/>
            <person name="Xie Y."/>
            <person name="Holland P.W."/>
            <person name="Paps J."/>
            <person name="Zhu Y."/>
            <person name="Wu F."/>
            <person name="Chen Y."/>
            <person name="Wang J."/>
            <person name="Peng C."/>
            <person name="Meng J."/>
            <person name="Yang L."/>
            <person name="Liu J."/>
            <person name="Wen B."/>
            <person name="Zhang N."/>
            <person name="Huang Z."/>
            <person name="Zhu Q."/>
            <person name="Feng Y."/>
            <person name="Mount A."/>
            <person name="Hedgecock D."/>
            <person name="Xu Z."/>
            <person name="Liu Y."/>
            <person name="Domazet-Loso T."/>
            <person name="Du Y."/>
            <person name="Sun X."/>
            <person name="Zhang S."/>
            <person name="Liu B."/>
            <person name="Cheng P."/>
            <person name="Jiang X."/>
            <person name="Li J."/>
            <person name="Fan D."/>
            <person name="Wang W."/>
            <person name="Fu W."/>
            <person name="Wang T."/>
            <person name="Wang B."/>
            <person name="Zhang J."/>
            <person name="Peng Z."/>
            <person name="Li Y."/>
            <person name="Li N."/>
            <person name="Wang J."/>
            <person name="Chen M."/>
            <person name="He Y."/>
            <person name="Tan F."/>
            <person name="Song X."/>
            <person name="Zheng Q."/>
            <person name="Huang R."/>
            <person name="Yang H."/>
            <person name="Du X."/>
            <person name="Chen L."/>
            <person name="Yang M."/>
            <person name="Gaffney P.M."/>
            <person name="Wang S."/>
            <person name="Luo L."/>
            <person name="She Z."/>
            <person name="Ming Y."/>
            <person name="Huang W."/>
            <person name="Zhang S."/>
            <person name="Huang B."/>
            <person name="Zhang Y."/>
            <person name="Qu T."/>
            <person name="Ni P."/>
            <person name="Miao G."/>
            <person name="Wang J."/>
            <person name="Wang Q."/>
            <person name="Steinberg C.E."/>
            <person name="Wang H."/>
            <person name="Li N."/>
            <person name="Qian L."/>
            <person name="Zhang G."/>
            <person name="Li Y."/>
            <person name="Yang H."/>
            <person name="Liu X."/>
            <person name="Wang J."/>
            <person name="Yin Y."/>
            <person name="Wang J."/>
        </authorList>
    </citation>
    <scope>NUCLEOTIDE SEQUENCE [LARGE SCALE GENOMIC DNA]</scope>
    <source>
        <strain evidence="1">05x7-T-G4-1.051#20</strain>
    </source>
</reference>
<dbReference type="AlphaFoldDB" id="K1P2W7"/>
<proteinExistence type="predicted"/>
<gene>
    <name evidence="1" type="ORF">CGI_10015589</name>
</gene>
<dbReference type="HOGENOM" id="CLU_3034407_0_0_1"/>
<accession>K1P2W7</accession>
<evidence type="ECO:0000313" key="1">
    <source>
        <dbReference type="EMBL" id="EKC18097.1"/>
    </source>
</evidence>
<sequence length="55" mass="6198">MVLCRRRRIFKGKLAGIGFVVLTIVVFTQYQDSNGCTNRDVYKQETAKTPPSMCG</sequence>
<dbReference type="InParanoid" id="K1P2W7"/>
<organism evidence="1">
    <name type="scientific">Magallana gigas</name>
    <name type="common">Pacific oyster</name>
    <name type="synonym">Crassostrea gigas</name>
    <dbReference type="NCBI Taxonomy" id="29159"/>
    <lineage>
        <taxon>Eukaryota</taxon>
        <taxon>Metazoa</taxon>
        <taxon>Spiralia</taxon>
        <taxon>Lophotrochozoa</taxon>
        <taxon>Mollusca</taxon>
        <taxon>Bivalvia</taxon>
        <taxon>Autobranchia</taxon>
        <taxon>Pteriomorphia</taxon>
        <taxon>Ostreida</taxon>
        <taxon>Ostreoidea</taxon>
        <taxon>Ostreidae</taxon>
        <taxon>Magallana</taxon>
    </lineage>
</organism>
<name>K1P2W7_MAGGI</name>